<gene>
    <name evidence="5" type="ORF">ACRE_009840</name>
</gene>
<dbReference type="PANTHER" id="PTHR43792">
    <property type="entry name" value="GNAT FAMILY, PUTATIVE (AFU_ORTHOLOGUE AFUA_3G00765)-RELATED-RELATED"/>
    <property type="match status" value="1"/>
</dbReference>
<dbReference type="AlphaFoldDB" id="A0A086TFB2"/>
<dbReference type="OrthoDB" id="630895at2759"/>
<evidence type="ECO:0000259" key="4">
    <source>
        <dbReference type="PROSITE" id="PS51186"/>
    </source>
</evidence>
<organism evidence="5 6">
    <name type="scientific">Hapsidospora chrysogenum (strain ATCC 11550 / CBS 779.69 / DSM 880 / IAM 14645 / JCM 23072 / IMI 49137)</name>
    <name type="common">Acremonium chrysogenum</name>
    <dbReference type="NCBI Taxonomy" id="857340"/>
    <lineage>
        <taxon>Eukaryota</taxon>
        <taxon>Fungi</taxon>
        <taxon>Dikarya</taxon>
        <taxon>Ascomycota</taxon>
        <taxon>Pezizomycotina</taxon>
        <taxon>Sordariomycetes</taxon>
        <taxon>Hypocreomycetidae</taxon>
        <taxon>Hypocreales</taxon>
        <taxon>Bionectriaceae</taxon>
        <taxon>Hapsidospora</taxon>
    </lineage>
</organism>
<dbReference type="SUPFAM" id="SSF55729">
    <property type="entry name" value="Acyl-CoA N-acyltransferases (Nat)"/>
    <property type="match status" value="1"/>
</dbReference>
<comment type="similarity">
    <text evidence="3">Belongs to the acetyltransferase family. RimJ subfamily.</text>
</comment>
<dbReference type="HOGENOM" id="CLU_013985_3_4_1"/>
<evidence type="ECO:0000256" key="2">
    <source>
        <dbReference type="ARBA" id="ARBA00023315"/>
    </source>
</evidence>
<dbReference type="InterPro" id="IPR000182">
    <property type="entry name" value="GNAT_dom"/>
</dbReference>
<dbReference type="Gene3D" id="3.40.630.30">
    <property type="match status" value="1"/>
</dbReference>
<evidence type="ECO:0000256" key="3">
    <source>
        <dbReference type="ARBA" id="ARBA00038502"/>
    </source>
</evidence>
<dbReference type="EMBL" id="JPKY01000005">
    <property type="protein sequence ID" value="KFH48044.1"/>
    <property type="molecule type" value="Genomic_DNA"/>
</dbReference>
<dbReference type="GO" id="GO:0016747">
    <property type="term" value="F:acyltransferase activity, transferring groups other than amino-acyl groups"/>
    <property type="evidence" value="ECO:0007669"/>
    <property type="project" value="InterPro"/>
</dbReference>
<evidence type="ECO:0000313" key="5">
    <source>
        <dbReference type="EMBL" id="KFH48044.1"/>
    </source>
</evidence>
<evidence type="ECO:0000313" key="6">
    <source>
        <dbReference type="Proteomes" id="UP000029964"/>
    </source>
</evidence>
<sequence>MPPQRTLSSPNPPDTAPGTVLVETDRLIVRRYLPTDAPALAEAGNHIEVWEYMTDRFPSPYTVADAEDFISGAYSGSQGNPPEHPTPCGVFLKRQPADGGQPEKLIGSMGFTPGSDINYRMWELGYFFTPSAWGKGYATEAVGAYVRWMFATWPQLLRVQASTYAFNDRSGRVLEKCGFVREGFRRDSAEKCGKVVGEITYGLIRRDLEK</sequence>
<keyword evidence="6" id="KW-1185">Reference proteome</keyword>
<dbReference type="PROSITE" id="PS51186">
    <property type="entry name" value="GNAT"/>
    <property type="match status" value="1"/>
</dbReference>
<dbReference type="InterPro" id="IPR051531">
    <property type="entry name" value="N-acetyltransferase"/>
</dbReference>
<name>A0A086TFB2_HAPC1</name>
<comment type="caution">
    <text evidence="5">The sequence shown here is derived from an EMBL/GenBank/DDBJ whole genome shotgun (WGS) entry which is preliminary data.</text>
</comment>
<accession>A0A086TFB2</accession>
<proteinExistence type="inferred from homology"/>
<feature type="domain" description="N-acetyltransferase" evidence="4">
    <location>
        <begin position="27"/>
        <end position="202"/>
    </location>
</feature>
<keyword evidence="2" id="KW-0012">Acyltransferase</keyword>
<dbReference type="Pfam" id="PF13302">
    <property type="entry name" value="Acetyltransf_3"/>
    <property type="match status" value="1"/>
</dbReference>
<dbReference type="InterPro" id="IPR016181">
    <property type="entry name" value="Acyl_CoA_acyltransferase"/>
</dbReference>
<dbReference type="Proteomes" id="UP000029964">
    <property type="component" value="Unassembled WGS sequence"/>
</dbReference>
<keyword evidence="1 5" id="KW-0808">Transferase</keyword>
<protein>
    <submittedName>
        <fullName evidence="5">Putative N-acetyltransferase-like protein</fullName>
    </submittedName>
</protein>
<dbReference type="STRING" id="857340.A0A086TFB2"/>
<dbReference type="PANTHER" id="PTHR43792:SF8">
    <property type="entry name" value="[RIBOSOMAL PROTEIN US5]-ALANINE N-ACETYLTRANSFERASE"/>
    <property type="match status" value="1"/>
</dbReference>
<reference evidence="6" key="1">
    <citation type="journal article" date="2014" name="Genome Announc.">
        <title>Genome sequence and annotation of Acremonium chrysogenum, producer of the beta-lactam antibiotic cephalosporin C.</title>
        <authorList>
            <person name="Terfehr D."/>
            <person name="Dahlmann T.A."/>
            <person name="Specht T."/>
            <person name="Zadra I."/>
            <person name="Kuernsteiner H."/>
            <person name="Kueck U."/>
        </authorList>
    </citation>
    <scope>NUCLEOTIDE SEQUENCE [LARGE SCALE GENOMIC DNA]</scope>
    <source>
        <strain evidence="6">ATCC 11550 / CBS 779.69 / DSM 880 / IAM 14645 / JCM 23072 / IMI 49137</strain>
    </source>
</reference>
<evidence type="ECO:0000256" key="1">
    <source>
        <dbReference type="ARBA" id="ARBA00022679"/>
    </source>
</evidence>